<feature type="compositionally biased region" description="Polar residues" evidence="1">
    <location>
        <begin position="126"/>
        <end position="135"/>
    </location>
</feature>
<comment type="caution">
    <text evidence="3">The sequence shown here is derived from an EMBL/GenBank/DDBJ whole genome shotgun (WGS) entry which is preliminary data.</text>
</comment>
<evidence type="ECO:0000313" key="3">
    <source>
        <dbReference type="EMBL" id="GEN46696.1"/>
    </source>
</evidence>
<evidence type="ECO:0000256" key="2">
    <source>
        <dbReference type="SAM" id="Phobius"/>
    </source>
</evidence>
<dbReference type="Pfam" id="PF10710">
    <property type="entry name" value="DUF2512"/>
    <property type="match status" value="1"/>
</dbReference>
<keyword evidence="2" id="KW-0812">Transmembrane</keyword>
<organism evidence="3 4">
    <name type="scientific">Alkalibacillus haloalkaliphilus</name>
    <dbReference type="NCBI Taxonomy" id="94136"/>
    <lineage>
        <taxon>Bacteria</taxon>
        <taxon>Bacillati</taxon>
        <taxon>Bacillota</taxon>
        <taxon>Bacilli</taxon>
        <taxon>Bacillales</taxon>
        <taxon>Bacillaceae</taxon>
        <taxon>Alkalibacillus</taxon>
    </lineage>
</organism>
<keyword evidence="2" id="KW-0472">Membrane</keyword>
<dbReference type="EMBL" id="BJYA01000018">
    <property type="protein sequence ID" value="GEN46696.1"/>
    <property type="molecule type" value="Genomic_DNA"/>
</dbReference>
<accession>A0A511W6I1</accession>
<evidence type="ECO:0008006" key="5">
    <source>
        <dbReference type="Google" id="ProtNLM"/>
    </source>
</evidence>
<proteinExistence type="predicted"/>
<keyword evidence="4" id="KW-1185">Reference proteome</keyword>
<feature type="transmembrane region" description="Helical" evidence="2">
    <location>
        <begin position="33"/>
        <end position="51"/>
    </location>
</feature>
<dbReference type="AlphaFoldDB" id="A0A511W6I1"/>
<evidence type="ECO:0000313" key="4">
    <source>
        <dbReference type="Proteomes" id="UP000321440"/>
    </source>
</evidence>
<evidence type="ECO:0000256" key="1">
    <source>
        <dbReference type="SAM" id="MobiDB-lite"/>
    </source>
</evidence>
<gene>
    <name evidence="3" type="ORF">AHA02nite_24720</name>
</gene>
<dbReference type="RefSeq" id="WP_170236096.1">
    <property type="nucleotide sequence ID" value="NZ_BJYA01000018.1"/>
</dbReference>
<feature type="region of interest" description="Disordered" evidence="1">
    <location>
        <begin position="125"/>
        <end position="151"/>
    </location>
</feature>
<keyword evidence="2" id="KW-1133">Transmembrane helix</keyword>
<sequence length="151" mass="16955">MSHVKLIAIKLAVTFAWLFVILGLWFGVGIGNIIMFTLILGALAYAGDMLIFRRLNQRYNHTVATLGDFALALVVVYALLDLFAPVVSIVAASFFSAVGLSVFEAYYHFYMQRTLKRAEYEEKGSVRSSINNLRTEASEELDPVEKQDRPK</sequence>
<reference evidence="3 4" key="1">
    <citation type="submission" date="2019-07" db="EMBL/GenBank/DDBJ databases">
        <title>Whole genome shotgun sequence of Alkalibacillus haloalkaliphilus NBRC 103110.</title>
        <authorList>
            <person name="Hosoyama A."/>
            <person name="Uohara A."/>
            <person name="Ohji S."/>
            <person name="Ichikawa N."/>
        </authorList>
    </citation>
    <scope>NUCLEOTIDE SEQUENCE [LARGE SCALE GENOMIC DNA]</scope>
    <source>
        <strain evidence="3 4">NBRC 103110</strain>
    </source>
</reference>
<name>A0A511W6I1_9BACI</name>
<dbReference type="Proteomes" id="UP000321440">
    <property type="component" value="Unassembled WGS sequence"/>
</dbReference>
<dbReference type="InterPro" id="IPR019649">
    <property type="entry name" value="DUF2512"/>
</dbReference>
<protein>
    <recommendedName>
        <fullName evidence="5">Membrane protein YndM</fullName>
    </recommendedName>
</protein>
<feature type="transmembrane region" description="Helical" evidence="2">
    <location>
        <begin position="63"/>
        <end position="80"/>
    </location>
</feature>
<feature type="transmembrane region" description="Helical" evidence="2">
    <location>
        <begin position="7"/>
        <end position="27"/>
    </location>
</feature>
<feature type="transmembrane region" description="Helical" evidence="2">
    <location>
        <begin position="86"/>
        <end position="107"/>
    </location>
</feature>